<keyword evidence="1" id="KW-1277">Toxin-antitoxin system</keyword>
<dbReference type="PANTHER" id="PTHR35401">
    <property type="entry name" value="COPG FAMILY HELIX-TURN-HELIX PROTEIN-RELATED-RELATED"/>
    <property type="match status" value="1"/>
</dbReference>
<feature type="region of interest" description="Disordered" evidence="3">
    <location>
        <begin position="80"/>
        <end position="111"/>
    </location>
</feature>
<keyword evidence="5" id="KW-1185">Reference proteome</keyword>
<proteinExistence type="inferred from homology"/>
<gene>
    <name evidence="4" type="ORF">DAI18_07425</name>
</gene>
<dbReference type="Proteomes" id="UP000244173">
    <property type="component" value="Chromosome"/>
</dbReference>
<dbReference type="SUPFAM" id="SSF47598">
    <property type="entry name" value="Ribbon-helix-helix"/>
    <property type="match status" value="1"/>
</dbReference>
<dbReference type="Pfam" id="PF08681">
    <property type="entry name" value="TacA1"/>
    <property type="match status" value="1"/>
</dbReference>
<dbReference type="Gene3D" id="1.20.890.30">
    <property type="entry name" value="VCA0319-like"/>
    <property type="match status" value="1"/>
</dbReference>
<dbReference type="KEGG" id="maer:DAI18_07425"/>
<dbReference type="PANTHER" id="PTHR35401:SF2">
    <property type="entry name" value="ABC-TYPE TRANSPORT SYSTEM"/>
    <property type="match status" value="1"/>
</dbReference>
<evidence type="ECO:0000313" key="5">
    <source>
        <dbReference type="Proteomes" id="UP000244173"/>
    </source>
</evidence>
<evidence type="ECO:0000256" key="2">
    <source>
        <dbReference type="ARBA" id="ARBA00049988"/>
    </source>
</evidence>
<dbReference type="Gene3D" id="1.10.1220.10">
    <property type="entry name" value="Met repressor-like"/>
    <property type="match status" value="1"/>
</dbReference>
<dbReference type="NCBIfam" id="NF041551">
    <property type="entry name" value="YlcI_YnfO_N"/>
    <property type="match status" value="1"/>
</dbReference>
<sequence length="111" mass="12164">MTLAKERDVPAAARGRISARVPQSVQEHLQQAADLTGATLNQFVVQAALDAAEKVLARERSLLLSDEEARRFCQLLDHPSEPNAALRGAHERYSARKVPHAGTDSTFEFDA</sequence>
<evidence type="ECO:0000313" key="4">
    <source>
        <dbReference type="EMBL" id="AVY93894.1"/>
    </source>
</evidence>
<reference evidence="4 5" key="1">
    <citation type="submission" date="2018-04" db="EMBL/GenBank/DDBJ databases">
        <title>Denitrifier Microvirgula.</title>
        <authorList>
            <person name="Anderson E."/>
            <person name="Jang J."/>
            <person name="Ishii S."/>
        </authorList>
    </citation>
    <scope>NUCLEOTIDE SEQUENCE [LARGE SCALE GENOMIC DNA]</scope>
    <source>
        <strain evidence="4 5">BE2.4</strain>
    </source>
</reference>
<evidence type="ECO:0000256" key="3">
    <source>
        <dbReference type="SAM" id="MobiDB-lite"/>
    </source>
</evidence>
<dbReference type="GO" id="GO:0006355">
    <property type="term" value="P:regulation of DNA-templated transcription"/>
    <property type="evidence" value="ECO:0007669"/>
    <property type="project" value="InterPro"/>
</dbReference>
<dbReference type="InterPro" id="IPR013321">
    <property type="entry name" value="Arc_rbn_hlx_hlx"/>
</dbReference>
<dbReference type="STRING" id="1122240.GCA_000620105_02456"/>
<dbReference type="InterPro" id="IPR010985">
    <property type="entry name" value="Ribbon_hlx_hlx"/>
</dbReference>
<organism evidence="4 5">
    <name type="scientific">Microvirgula aerodenitrificans</name>
    <dbReference type="NCBI Taxonomy" id="57480"/>
    <lineage>
        <taxon>Bacteria</taxon>
        <taxon>Pseudomonadati</taxon>
        <taxon>Pseudomonadota</taxon>
        <taxon>Betaproteobacteria</taxon>
        <taxon>Neisseriales</taxon>
        <taxon>Aquaspirillaceae</taxon>
        <taxon>Microvirgula</taxon>
    </lineage>
</organism>
<comment type="similarity">
    <text evidence="2">Belongs to the TacA antitoxin family.</text>
</comment>
<protein>
    <submittedName>
        <fullName evidence="4">DUF1778 domain-containing protein</fullName>
    </submittedName>
</protein>
<dbReference type="AlphaFoldDB" id="A0A2S0P905"/>
<dbReference type="EMBL" id="CP028519">
    <property type="protein sequence ID" value="AVY93894.1"/>
    <property type="molecule type" value="Genomic_DNA"/>
</dbReference>
<accession>A0A2S0P905</accession>
<dbReference type="InterPro" id="IPR014795">
    <property type="entry name" value="TacA_1-like"/>
</dbReference>
<dbReference type="OrthoDB" id="5297731at2"/>
<evidence type="ECO:0000256" key="1">
    <source>
        <dbReference type="ARBA" id="ARBA00022649"/>
    </source>
</evidence>
<name>A0A2S0P905_9NEIS</name>